<dbReference type="InterPro" id="IPR027805">
    <property type="entry name" value="Transposase_HTH_dom"/>
</dbReference>
<sequence length="494" mass="56185">MAFNNNFCCVPQCKSWAKKDPEGELSFHRFPKKDARKVYVENKMGKCLMDQRKAWILKLKIGKQVSETMKVCSLHFVKDDYFNKGLTTQRGRVLKKTAVPSQNLPISTVSSAKSATATSSSDRASRYKKRKLSNQNETDLCTSTNEDSNEDDQDDEAGSLIDLLKSTPDVSDKEVDSVLLQNRKVTVRDSEVQVDTPKINTLSDLLKTDSALRSFTGINNFQILECIVEIVKKKFTIDTRSHRLDVRERVLLTMAKLKLDLSYITLGALFNISGQLCKTYFFDFLTILSQVFKSCIYFPSEEEISKNLPKCFESFKNCRVVLDCTEIFIQKPSCLCCRIKFYSQYKKSTTVKFMTGVSPGGIITFISKSYGGRASDKLIFEESDLIKLLTPNRDSIMVDKGFLIDNLCAMYKINLIRPPFLRNKKQLTVEEAICNKEIAAARVHIERSNQRLKIFNIISGKLQWSLVSKIDEIFTIICGITNLSAPILSDERFL</sequence>
<gene>
    <name evidence="12" type="primary">LOC115877048</name>
    <name evidence="10" type="synonym">LOC115874154</name>
    <name evidence="11" type="synonym">LOC115875879</name>
    <name evidence="13" type="synonym">LOC115883732</name>
    <name evidence="14" type="synonym">LOC115883802</name>
    <name evidence="15" type="synonym">LOC115890253</name>
</gene>
<evidence type="ECO:0000313" key="10">
    <source>
        <dbReference type="RefSeq" id="XP_030745115.1"/>
    </source>
</evidence>
<dbReference type="KEGG" id="soy:115877048"/>
<dbReference type="RefSeq" id="XP_030745115.1">
    <property type="nucleotide sequence ID" value="XM_030889255.1"/>
</dbReference>
<dbReference type="Pfam" id="PF13359">
    <property type="entry name" value="DDE_Tnp_4"/>
    <property type="match status" value="1"/>
</dbReference>
<evidence type="ECO:0000313" key="14">
    <source>
        <dbReference type="RefSeq" id="XP_030758065.1"/>
    </source>
</evidence>
<dbReference type="KEGG" id="soy:115874154"/>
<accession>A0A6J2XCV2</accession>
<dbReference type="Proteomes" id="UP000504635">
    <property type="component" value="Unplaced"/>
</dbReference>
<evidence type="ECO:0000313" key="15">
    <source>
        <dbReference type="RefSeq" id="XP_030766294.1"/>
    </source>
</evidence>
<dbReference type="SUPFAM" id="SSF57716">
    <property type="entry name" value="Glucocorticoid receptor-like (DNA-binding domain)"/>
    <property type="match status" value="1"/>
</dbReference>
<evidence type="ECO:0000256" key="7">
    <source>
        <dbReference type="SAM" id="MobiDB-lite"/>
    </source>
</evidence>
<dbReference type="PANTHER" id="PTHR23080">
    <property type="entry name" value="THAP DOMAIN PROTEIN"/>
    <property type="match status" value="1"/>
</dbReference>
<feature type="region of interest" description="Disordered" evidence="7">
    <location>
        <begin position="109"/>
        <end position="155"/>
    </location>
</feature>
<dbReference type="SMART" id="SM00980">
    <property type="entry name" value="THAP"/>
    <property type="match status" value="1"/>
</dbReference>
<protein>
    <submittedName>
        <fullName evidence="10">Uncharacterized protein LOC115874154</fullName>
    </submittedName>
    <submittedName>
        <fullName evidence="11">Uncharacterized protein LOC115875879</fullName>
    </submittedName>
    <submittedName>
        <fullName evidence="12">Uncharacterized protein LOC115877048</fullName>
    </submittedName>
    <submittedName>
        <fullName evidence="13">Uncharacterized protein LOC115883732</fullName>
    </submittedName>
    <submittedName>
        <fullName evidence="14">Uncharacterized protein LOC115883802</fullName>
    </submittedName>
    <submittedName>
        <fullName evidence="15">Uncharacterized protein LOC115890253</fullName>
    </submittedName>
</protein>
<dbReference type="OrthoDB" id="6504129at2759"/>
<evidence type="ECO:0000256" key="1">
    <source>
        <dbReference type="ARBA" id="ARBA00001968"/>
    </source>
</evidence>
<dbReference type="RefSeq" id="XP_030758000.1">
    <property type="nucleotide sequence ID" value="XM_030902140.1"/>
</dbReference>
<dbReference type="AlphaFoldDB" id="A0A6J2XCV2"/>
<organism evidence="9 12">
    <name type="scientific">Sitophilus oryzae</name>
    <name type="common">Rice weevil</name>
    <name type="synonym">Curculio oryzae</name>
    <dbReference type="NCBI Taxonomy" id="7048"/>
    <lineage>
        <taxon>Eukaryota</taxon>
        <taxon>Metazoa</taxon>
        <taxon>Ecdysozoa</taxon>
        <taxon>Arthropoda</taxon>
        <taxon>Hexapoda</taxon>
        <taxon>Insecta</taxon>
        <taxon>Pterygota</taxon>
        <taxon>Neoptera</taxon>
        <taxon>Endopterygota</taxon>
        <taxon>Coleoptera</taxon>
        <taxon>Polyphaga</taxon>
        <taxon>Cucujiformia</taxon>
        <taxon>Curculionidae</taxon>
        <taxon>Dryophthorinae</taxon>
        <taxon>Sitophilus</taxon>
    </lineage>
</organism>
<feature type="domain" description="THAP-type" evidence="8">
    <location>
        <begin position="1"/>
        <end position="103"/>
    </location>
</feature>
<evidence type="ECO:0000256" key="4">
    <source>
        <dbReference type="ARBA" id="ARBA00022833"/>
    </source>
</evidence>
<dbReference type="PANTHER" id="PTHR23080:SF141">
    <property type="entry name" value="TRANSPOSASE HELIX-TURN-HELIX DOMAIN-CONTAINING PROTEIN"/>
    <property type="match status" value="1"/>
</dbReference>
<evidence type="ECO:0000313" key="11">
    <source>
        <dbReference type="RefSeq" id="XP_030747294.1"/>
    </source>
</evidence>
<dbReference type="RefSeq" id="XP_030766294.1">
    <property type="nucleotide sequence ID" value="XM_030910434.1"/>
</dbReference>
<feature type="compositionally biased region" description="Polar residues" evidence="7">
    <location>
        <begin position="133"/>
        <end position="144"/>
    </location>
</feature>
<keyword evidence="3 6" id="KW-0863">Zinc-finger</keyword>
<keyword evidence="2" id="KW-0479">Metal-binding</keyword>
<evidence type="ECO:0000259" key="8">
    <source>
        <dbReference type="PROSITE" id="PS50950"/>
    </source>
</evidence>
<keyword evidence="4" id="KW-0862">Zinc</keyword>
<keyword evidence="5 6" id="KW-0238">DNA-binding</keyword>
<dbReference type="GO" id="GO:0008270">
    <property type="term" value="F:zinc ion binding"/>
    <property type="evidence" value="ECO:0007669"/>
    <property type="project" value="UniProtKB-KW"/>
</dbReference>
<evidence type="ECO:0000313" key="9">
    <source>
        <dbReference type="Proteomes" id="UP000504635"/>
    </source>
</evidence>
<keyword evidence="9" id="KW-1185">Reference proteome</keyword>
<dbReference type="KEGG" id="soy:115875879"/>
<name>A0A6J2XCV2_SITOR</name>
<dbReference type="Pfam" id="PF13613">
    <property type="entry name" value="HTH_Tnp_4"/>
    <property type="match status" value="1"/>
</dbReference>
<evidence type="ECO:0000256" key="2">
    <source>
        <dbReference type="ARBA" id="ARBA00022723"/>
    </source>
</evidence>
<dbReference type="GO" id="GO:0003677">
    <property type="term" value="F:DNA binding"/>
    <property type="evidence" value="ECO:0007669"/>
    <property type="project" value="UniProtKB-UniRule"/>
</dbReference>
<dbReference type="KEGG" id="soy:115883732"/>
<evidence type="ECO:0000256" key="3">
    <source>
        <dbReference type="ARBA" id="ARBA00022771"/>
    </source>
</evidence>
<evidence type="ECO:0000256" key="6">
    <source>
        <dbReference type="PROSITE-ProRule" id="PRU00309"/>
    </source>
</evidence>
<dbReference type="RefSeq" id="XP_030758065.1">
    <property type="nucleotide sequence ID" value="XM_030902205.1"/>
</dbReference>
<dbReference type="Pfam" id="PF05485">
    <property type="entry name" value="THAP"/>
    <property type="match status" value="1"/>
</dbReference>
<evidence type="ECO:0000313" key="13">
    <source>
        <dbReference type="RefSeq" id="XP_030758000.1"/>
    </source>
</evidence>
<reference evidence="10 11" key="1">
    <citation type="submission" date="2025-04" db="UniProtKB">
        <authorList>
            <consortium name="RefSeq"/>
        </authorList>
    </citation>
    <scope>IDENTIFICATION</scope>
    <source>
        <tissue evidence="10 11">Gonads</tissue>
    </source>
</reference>
<comment type="cofactor">
    <cofactor evidence="1">
        <name>a divalent metal cation</name>
        <dbReference type="ChEBI" id="CHEBI:60240"/>
    </cofactor>
</comment>
<evidence type="ECO:0000256" key="5">
    <source>
        <dbReference type="ARBA" id="ARBA00023125"/>
    </source>
</evidence>
<dbReference type="InterPro" id="IPR027806">
    <property type="entry name" value="HARBI1_dom"/>
</dbReference>
<proteinExistence type="predicted"/>
<dbReference type="RefSeq" id="XP_030747294.1">
    <property type="nucleotide sequence ID" value="XM_030891434.1"/>
</dbReference>
<dbReference type="KEGG" id="soy:115883802"/>
<dbReference type="PROSITE" id="PS50950">
    <property type="entry name" value="ZF_THAP"/>
    <property type="match status" value="1"/>
</dbReference>
<dbReference type="RefSeq" id="XP_030748976.1">
    <property type="nucleotide sequence ID" value="XM_030893116.1"/>
</dbReference>
<dbReference type="KEGG" id="soy:115890253"/>
<evidence type="ECO:0000313" key="12">
    <source>
        <dbReference type="RefSeq" id="XP_030748976.1"/>
    </source>
</evidence>
<feature type="compositionally biased region" description="Low complexity" evidence="7">
    <location>
        <begin position="109"/>
        <end position="122"/>
    </location>
</feature>
<dbReference type="GeneID" id="115877048"/>
<dbReference type="InterPro" id="IPR006612">
    <property type="entry name" value="THAP_Znf"/>
</dbReference>